<comment type="caution">
    <text evidence="1">The sequence shown here is derived from an EMBL/GenBank/DDBJ whole genome shotgun (WGS) entry which is preliminary data.</text>
</comment>
<accession>A0ABR7QWS1</accession>
<evidence type="ECO:0000313" key="2">
    <source>
        <dbReference type="Proteomes" id="UP000651208"/>
    </source>
</evidence>
<dbReference type="Proteomes" id="UP000651208">
    <property type="component" value="Unassembled WGS sequence"/>
</dbReference>
<sequence length="64" mass="7640">MKLNKTHCHLKDLYDKETEYICEICNQVSLTVELRTDPYAHELHYDNTLYFMCDDCAYNSSQDI</sequence>
<keyword evidence="2" id="KW-1185">Reference proteome</keyword>
<reference evidence="1 2" key="1">
    <citation type="submission" date="2020-06" db="EMBL/GenBank/DDBJ databases">
        <title>Frischella cerana isolated from Apis cerana gut homogenate.</title>
        <authorList>
            <person name="Wolter L.A."/>
            <person name="Suenami S."/>
            <person name="Miyazaki R."/>
        </authorList>
    </citation>
    <scope>NUCLEOTIDE SEQUENCE [LARGE SCALE GENOMIC DNA]</scope>
    <source>
        <strain evidence="1 2">Ac13</strain>
    </source>
</reference>
<organism evidence="1 2">
    <name type="scientific">Frischella japonica</name>
    <dbReference type="NCBI Taxonomy" id="2741544"/>
    <lineage>
        <taxon>Bacteria</taxon>
        <taxon>Pseudomonadati</taxon>
        <taxon>Pseudomonadota</taxon>
        <taxon>Gammaproteobacteria</taxon>
        <taxon>Orbales</taxon>
        <taxon>Orbaceae</taxon>
        <taxon>Frischella</taxon>
    </lineage>
</organism>
<evidence type="ECO:0000313" key="1">
    <source>
        <dbReference type="EMBL" id="MBC9130669.1"/>
    </source>
</evidence>
<proteinExistence type="predicted"/>
<dbReference type="RefSeq" id="WP_187755118.1">
    <property type="nucleotide sequence ID" value="NZ_JABURY010000011.1"/>
</dbReference>
<dbReference type="EMBL" id="JABURY010000011">
    <property type="protein sequence ID" value="MBC9130669.1"/>
    <property type="molecule type" value="Genomic_DNA"/>
</dbReference>
<gene>
    <name evidence="1" type="ORF">FcAc13_05025</name>
</gene>
<protein>
    <submittedName>
        <fullName evidence="1">Uncharacterized protein</fullName>
    </submittedName>
</protein>
<name>A0ABR7QWS1_9GAMM</name>